<evidence type="ECO:0000313" key="2">
    <source>
        <dbReference type="EMBL" id="CAB9521473.1"/>
    </source>
</evidence>
<keyword evidence="2" id="KW-0560">Oxidoreductase</keyword>
<dbReference type="PROSITE" id="PS51384">
    <property type="entry name" value="FAD_FR"/>
    <property type="match status" value="1"/>
</dbReference>
<dbReference type="OrthoDB" id="436496at2759"/>
<protein>
    <submittedName>
        <fullName evidence="2">Monooxygenase, ferredoxin reductase component</fullName>
    </submittedName>
</protein>
<organism evidence="2 3">
    <name type="scientific">Seminavis robusta</name>
    <dbReference type="NCBI Taxonomy" id="568900"/>
    <lineage>
        <taxon>Eukaryota</taxon>
        <taxon>Sar</taxon>
        <taxon>Stramenopiles</taxon>
        <taxon>Ochrophyta</taxon>
        <taxon>Bacillariophyta</taxon>
        <taxon>Bacillariophyceae</taxon>
        <taxon>Bacillariophycidae</taxon>
        <taxon>Naviculales</taxon>
        <taxon>Naviculaceae</taxon>
        <taxon>Seminavis</taxon>
    </lineage>
</organism>
<dbReference type="Pfam" id="PF00175">
    <property type="entry name" value="NAD_binding_1"/>
    <property type="match status" value="1"/>
</dbReference>
<dbReference type="InterPro" id="IPR001433">
    <property type="entry name" value="OxRdtase_FAD/NAD-bd"/>
</dbReference>
<dbReference type="AlphaFoldDB" id="A0A9N8HST2"/>
<feature type="domain" description="FAD-binding FR-type" evidence="1">
    <location>
        <begin position="326"/>
        <end position="431"/>
    </location>
</feature>
<dbReference type="Proteomes" id="UP001153069">
    <property type="component" value="Unassembled WGS sequence"/>
</dbReference>
<comment type="caution">
    <text evidence="2">The sequence shown here is derived from an EMBL/GenBank/DDBJ whole genome shotgun (WGS) entry which is preliminary data.</text>
</comment>
<dbReference type="Gene3D" id="2.40.30.10">
    <property type="entry name" value="Translation factors"/>
    <property type="match status" value="1"/>
</dbReference>
<dbReference type="PANTHER" id="PTHR42815:SF2">
    <property type="entry name" value="FAD-BINDING, PUTATIVE (AFU_ORTHOLOGUE AFUA_6G07600)-RELATED"/>
    <property type="match status" value="1"/>
</dbReference>
<keyword evidence="3" id="KW-1185">Reference proteome</keyword>
<dbReference type="InterPro" id="IPR012349">
    <property type="entry name" value="Split_barrel_FMN-bd"/>
</dbReference>
<evidence type="ECO:0000313" key="3">
    <source>
        <dbReference type="Proteomes" id="UP001153069"/>
    </source>
</evidence>
<sequence length="569" mass="62504">MAPFTASFHAGELSAQEKAGTRGVAAELLPGKTGALNFSKNHDAFLAAQSFAVVSIVQNGGHVWVTPLFGKAGDITAVSESEIVISPNSIPKNDILHSVLASPDNNNTPLSMLGIDLVKRIRHRINGASVSSTDNVDLHFQVKEYSPNCPKYINRRQIIPSDTPINDAAVRQERVELTPSDREFVQSMDTLWIGSYAPNVGADANHRGGRPGFIRVASNNTIEWPEYRGNGMFYTSGNLEVNDRAGVTLVDFETGSMIQMTGRATVGWHHNNAANNYEGATRLMKFQIERLVRTDYATNHRWKLLDYSPYNPAISGSDNNAGDDNTNSSIVTLAKIVSESRNVKTFRWVAQRNIVFLPGQYATFEFDKVPGGSASEVRTWTLSETPNSIKGDNTLDITVKRNGLVTNWLHDHAEVGLQVKLNGMQGDMTAVTFDSQTQKPVIPKHLLLMSAGIGITPNLAMVRGVGAFELQDDTSITMIHVERNEADLVSQGELNRRARNYPSFSYTNVISSKEGRLTRERLGKLLPEATMGFQEAYICGPESFMSDMTEHLVAMGVPAGNIHTESFDF</sequence>
<dbReference type="Gene3D" id="3.40.50.80">
    <property type="entry name" value="Nucleotide-binding domain of ferredoxin-NADP reductase (FNR) module"/>
    <property type="match status" value="1"/>
</dbReference>
<evidence type="ECO:0000259" key="1">
    <source>
        <dbReference type="PROSITE" id="PS51384"/>
    </source>
</evidence>
<accession>A0A9N8HST2</accession>
<name>A0A9N8HST2_9STRA</name>
<gene>
    <name evidence="2" type="ORF">SEMRO_1198_G251640.1</name>
</gene>
<dbReference type="EMBL" id="CAICTM010001196">
    <property type="protein sequence ID" value="CAB9521473.1"/>
    <property type="molecule type" value="Genomic_DNA"/>
</dbReference>
<dbReference type="InterPro" id="IPR017938">
    <property type="entry name" value="Riboflavin_synthase-like_b-brl"/>
</dbReference>
<proteinExistence type="predicted"/>
<keyword evidence="2" id="KW-0503">Monooxygenase</keyword>
<dbReference type="PANTHER" id="PTHR42815">
    <property type="entry name" value="FAD-BINDING, PUTATIVE (AFU_ORTHOLOGUE AFUA_6G07600)-RELATED"/>
    <property type="match status" value="1"/>
</dbReference>
<dbReference type="InterPro" id="IPR039261">
    <property type="entry name" value="FNR_nucleotide-bd"/>
</dbReference>
<dbReference type="GO" id="GO:0004497">
    <property type="term" value="F:monooxygenase activity"/>
    <property type="evidence" value="ECO:0007669"/>
    <property type="project" value="UniProtKB-KW"/>
</dbReference>
<dbReference type="Gene3D" id="2.30.110.10">
    <property type="entry name" value="Electron Transport, Fmn-binding Protein, Chain A"/>
    <property type="match status" value="1"/>
</dbReference>
<dbReference type="SUPFAM" id="SSF63380">
    <property type="entry name" value="Riboflavin synthase domain-like"/>
    <property type="match status" value="1"/>
</dbReference>
<reference evidence="2" key="1">
    <citation type="submission" date="2020-06" db="EMBL/GenBank/DDBJ databases">
        <authorList>
            <consortium name="Plant Systems Biology data submission"/>
        </authorList>
    </citation>
    <scope>NUCLEOTIDE SEQUENCE</scope>
    <source>
        <strain evidence="2">D6</strain>
    </source>
</reference>
<dbReference type="InterPro" id="IPR017927">
    <property type="entry name" value="FAD-bd_FR_type"/>
</dbReference>
<dbReference type="SUPFAM" id="SSF52343">
    <property type="entry name" value="Ferredoxin reductase-like, C-terminal NADP-linked domain"/>
    <property type="match status" value="1"/>
</dbReference>